<feature type="signal peptide" evidence="1">
    <location>
        <begin position="1"/>
        <end position="20"/>
    </location>
</feature>
<comment type="caution">
    <text evidence="2">The sequence shown here is derived from an EMBL/GenBank/DDBJ whole genome shotgun (WGS) entry which is preliminary data.</text>
</comment>
<feature type="chain" id="PRO_5047048691" evidence="1">
    <location>
        <begin position="21"/>
        <end position="247"/>
    </location>
</feature>
<protein>
    <submittedName>
        <fullName evidence="2">Uncharacterized protein</fullName>
    </submittedName>
</protein>
<dbReference type="EMBL" id="JAZAVK010000001">
    <property type="protein sequence ID" value="KAK7433395.1"/>
    <property type="molecule type" value="Genomic_DNA"/>
</dbReference>
<evidence type="ECO:0000313" key="2">
    <source>
        <dbReference type="EMBL" id="KAK7433395.1"/>
    </source>
</evidence>
<reference evidence="2 3" key="1">
    <citation type="journal article" date="2025" name="Microbiol. Resour. Announc.">
        <title>Draft genome sequences for Neonectria magnoliae and Neonectria punicea, canker pathogens of Liriodendron tulipifera and Acer saccharum in West Virginia.</title>
        <authorList>
            <person name="Petronek H.M."/>
            <person name="Kasson M.T."/>
            <person name="Metheny A.M."/>
            <person name="Stauder C.M."/>
            <person name="Lovett B."/>
            <person name="Lynch S.C."/>
            <person name="Garnas J.R."/>
            <person name="Kasson L.R."/>
            <person name="Stajich J.E."/>
        </authorList>
    </citation>
    <scope>NUCLEOTIDE SEQUENCE [LARGE SCALE GENOMIC DNA]</scope>
    <source>
        <strain evidence="2 3">NRRL 64651</strain>
    </source>
</reference>
<keyword evidence="1" id="KW-0732">Signal</keyword>
<accession>A0ABR1IIB2</accession>
<organism evidence="2 3">
    <name type="scientific">Neonectria magnoliae</name>
    <dbReference type="NCBI Taxonomy" id="2732573"/>
    <lineage>
        <taxon>Eukaryota</taxon>
        <taxon>Fungi</taxon>
        <taxon>Dikarya</taxon>
        <taxon>Ascomycota</taxon>
        <taxon>Pezizomycotina</taxon>
        <taxon>Sordariomycetes</taxon>
        <taxon>Hypocreomycetidae</taxon>
        <taxon>Hypocreales</taxon>
        <taxon>Nectriaceae</taxon>
        <taxon>Neonectria</taxon>
    </lineage>
</organism>
<name>A0ABR1IIB2_9HYPO</name>
<dbReference type="Proteomes" id="UP001498421">
    <property type="component" value="Unassembled WGS sequence"/>
</dbReference>
<sequence>MKATPVFLLHAIYLASTSLAGDTCSADNCARFVTGTKPGIAVPLEYRISLCSRILATTQVTVTSTLTKYTTKLPAPTTPGLNTTTTPTPAQVPTLLPRAVPAVAVAHCSNHGQFASACRCWTQITPPNHALAPPVATVTRYLDVGCSPSAGRFPCSTGHGLCSCLKAGRDDVCVRVNGGWGANITSPCAAHGECDADGRCGKGYICVYDGSCTCGKRRCYPAAPKGCNVQMLAVEPRAPPARGYRNW</sequence>
<evidence type="ECO:0000256" key="1">
    <source>
        <dbReference type="SAM" id="SignalP"/>
    </source>
</evidence>
<proteinExistence type="predicted"/>
<gene>
    <name evidence="2" type="ORF">QQZ08_000335</name>
</gene>
<evidence type="ECO:0000313" key="3">
    <source>
        <dbReference type="Proteomes" id="UP001498421"/>
    </source>
</evidence>
<keyword evidence="3" id="KW-1185">Reference proteome</keyword>